<dbReference type="PANTHER" id="PTHR43209:SF1">
    <property type="entry name" value="TRNA SULFURTRANSFERASE"/>
    <property type="match status" value="1"/>
</dbReference>
<comment type="similarity">
    <text evidence="9">Belongs to the ThiI family.</text>
</comment>
<keyword evidence="4 9" id="KW-0808">Transferase</keyword>
<evidence type="ECO:0000313" key="11">
    <source>
        <dbReference type="EMBL" id="WOX57126.1"/>
    </source>
</evidence>
<dbReference type="KEGG" id="mrc:R6Y96_07415"/>
<sequence length="404" mass="43232">MIGGEPVEAVMVRYGEVFLKSERVKRRFVSAMAENIGLALEAEGFAHRIETYRGRILIYGDDPARIAKTAARVFGVVSASVCTVTTADIEGITTAALKRAERRLRPGMSFAVRARRSGVPGFSSQELAAAVGSAILERFDGVGVDLTHPDYEVSVEAREFGGLVYDEKIPGPGGLPYGTQGEVITLLSAGIDSPVASWLMMRRGCRMLHINMHGGRFGGADVGRKVLQNHARLSSWVPGRALDLLVVDMEPFFEVITALKEPRYRCVLCKRFMLRVAGILAEERGAHAIVTGDNLGQVASQTLANMAVISAATTLPVLRPLIGFDKDEVVGRARSIGTFEANPGEIGCAVAPRYPSTAAPAETIARIEEEIDAVGLAERAAASVRVIRAKNGAVEEAAPTSDDT</sequence>
<dbReference type="SUPFAM" id="SSF143437">
    <property type="entry name" value="THUMP domain-like"/>
    <property type="match status" value="1"/>
</dbReference>
<feature type="binding site" evidence="9">
    <location>
        <begin position="186"/>
        <end position="187"/>
    </location>
    <ligand>
        <name>ATP</name>
        <dbReference type="ChEBI" id="CHEBI:30616"/>
    </ligand>
</feature>
<keyword evidence="8 9" id="KW-0784">Thiamine biosynthesis</keyword>
<evidence type="ECO:0000256" key="9">
    <source>
        <dbReference type="HAMAP-Rule" id="MF_00021"/>
    </source>
</evidence>
<keyword evidence="6 9" id="KW-0067">ATP-binding</keyword>
<evidence type="ECO:0000256" key="4">
    <source>
        <dbReference type="ARBA" id="ARBA00022679"/>
    </source>
</evidence>
<evidence type="ECO:0000256" key="3">
    <source>
        <dbReference type="ARBA" id="ARBA00022555"/>
    </source>
</evidence>
<dbReference type="InterPro" id="IPR020536">
    <property type="entry name" value="ThiI_AANH"/>
</dbReference>
<dbReference type="HAMAP" id="MF_00021">
    <property type="entry name" value="ThiI"/>
    <property type="match status" value="1"/>
</dbReference>
<keyword evidence="2 9" id="KW-0963">Cytoplasm</keyword>
<dbReference type="PANTHER" id="PTHR43209">
    <property type="entry name" value="TRNA SULFURTRANSFERASE"/>
    <property type="match status" value="1"/>
</dbReference>
<evidence type="ECO:0000256" key="8">
    <source>
        <dbReference type="ARBA" id="ARBA00022977"/>
    </source>
</evidence>
<comment type="subcellular location">
    <subcellularLocation>
        <location evidence="1 9">Cytoplasm</location>
    </subcellularLocation>
</comment>
<dbReference type="InterPro" id="IPR014729">
    <property type="entry name" value="Rossmann-like_a/b/a_fold"/>
</dbReference>
<evidence type="ECO:0000259" key="10">
    <source>
        <dbReference type="PROSITE" id="PS51165"/>
    </source>
</evidence>
<comment type="function">
    <text evidence="9">Catalyzes the ATP-dependent transfer of a sulfur to tRNA to produce 4-thiouridine in position 8 of tRNAs, which functions as a near-UV photosensor. Also catalyzes the transfer of sulfur to the sulfur carrier protein ThiS, forming ThiS-thiocarboxylate. This is a step in the synthesis of thiazole, in the thiamine biosynthesis pathway. The sulfur is donated as persulfide by IscS.</text>
</comment>
<evidence type="ECO:0000256" key="1">
    <source>
        <dbReference type="ARBA" id="ARBA00004496"/>
    </source>
</evidence>
<dbReference type="GeneID" id="85732974"/>
<dbReference type="GO" id="GO:0009229">
    <property type="term" value="P:thiamine diphosphate biosynthetic process"/>
    <property type="evidence" value="ECO:0007669"/>
    <property type="project" value="UniProtKB-UniRule"/>
</dbReference>
<dbReference type="Pfam" id="PF22025">
    <property type="entry name" value="ThiI_fer"/>
    <property type="match status" value="1"/>
</dbReference>
<dbReference type="GO" id="GO:0000049">
    <property type="term" value="F:tRNA binding"/>
    <property type="evidence" value="ECO:0007669"/>
    <property type="project" value="UniProtKB-UniRule"/>
</dbReference>
<dbReference type="GO" id="GO:0002937">
    <property type="term" value="P:tRNA 4-thiouridine biosynthesis"/>
    <property type="evidence" value="ECO:0007669"/>
    <property type="project" value="TreeGrafter"/>
</dbReference>
<dbReference type="EMBL" id="CP137642">
    <property type="protein sequence ID" value="WOX57126.1"/>
    <property type="molecule type" value="Genomic_DNA"/>
</dbReference>
<dbReference type="Pfam" id="PF02568">
    <property type="entry name" value="ThiI"/>
    <property type="match status" value="1"/>
</dbReference>
<feature type="binding site" evidence="9">
    <location>
        <position position="301"/>
    </location>
    <ligand>
        <name>ATP</name>
        <dbReference type="ChEBI" id="CHEBI:30616"/>
    </ligand>
</feature>
<organism evidence="11 12">
    <name type="scientific">Methanoculleus receptaculi</name>
    <dbReference type="NCBI Taxonomy" id="394967"/>
    <lineage>
        <taxon>Archaea</taxon>
        <taxon>Methanobacteriati</taxon>
        <taxon>Methanobacteriota</taxon>
        <taxon>Stenosarchaea group</taxon>
        <taxon>Methanomicrobia</taxon>
        <taxon>Methanomicrobiales</taxon>
        <taxon>Methanomicrobiaceae</taxon>
        <taxon>Methanoculleus</taxon>
    </lineage>
</organism>
<evidence type="ECO:0000256" key="7">
    <source>
        <dbReference type="ARBA" id="ARBA00022884"/>
    </source>
</evidence>
<keyword evidence="12" id="KW-1185">Reference proteome</keyword>
<evidence type="ECO:0000256" key="5">
    <source>
        <dbReference type="ARBA" id="ARBA00022741"/>
    </source>
</evidence>
<dbReference type="InterPro" id="IPR004114">
    <property type="entry name" value="THUMP_dom"/>
</dbReference>
<feature type="binding site" evidence="9">
    <location>
        <position position="292"/>
    </location>
    <ligand>
        <name>ATP</name>
        <dbReference type="ChEBI" id="CHEBI:30616"/>
    </ligand>
</feature>
<dbReference type="Proteomes" id="UP001305652">
    <property type="component" value="Chromosome"/>
</dbReference>
<dbReference type="AlphaFoldDB" id="A0AAX4FT70"/>
<feature type="binding site" evidence="9">
    <location>
        <position position="270"/>
    </location>
    <ligand>
        <name>ATP</name>
        <dbReference type="ChEBI" id="CHEBI:30616"/>
    </ligand>
</feature>
<dbReference type="Gene3D" id="3.30.2130.30">
    <property type="match status" value="1"/>
</dbReference>
<dbReference type="CDD" id="cd11716">
    <property type="entry name" value="THUMP_ThiI"/>
    <property type="match status" value="1"/>
</dbReference>
<gene>
    <name evidence="9 11" type="primary">thiI</name>
    <name evidence="11" type="ORF">R6Y96_07415</name>
</gene>
<feature type="domain" description="THUMP" evidence="10">
    <location>
        <begin position="64"/>
        <end position="168"/>
    </location>
</feature>
<comment type="catalytic activity">
    <reaction evidence="9">
        <text>[ThiS sulfur-carrier protein]-C-terminal Gly-Gly-AMP + S-sulfanyl-L-cysteinyl-[cysteine desulfurase] + AH2 = [ThiS sulfur-carrier protein]-C-terminal-Gly-aminoethanethioate + L-cysteinyl-[cysteine desulfurase] + A + AMP + 2 H(+)</text>
        <dbReference type="Rhea" id="RHEA:43340"/>
        <dbReference type="Rhea" id="RHEA-COMP:12157"/>
        <dbReference type="Rhea" id="RHEA-COMP:12158"/>
        <dbReference type="Rhea" id="RHEA-COMP:12910"/>
        <dbReference type="Rhea" id="RHEA-COMP:19908"/>
        <dbReference type="ChEBI" id="CHEBI:13193"/>
        <dbReference type="ChEBI" id="CHEBI:15378"/>
        <dbReference type="ChEBI" id="CHEBI:17499"/>
        <dbReference type="ChEBI" id="CHEBI:29950"/>
        <dbReference type="ChEBI" id="CHEBI:61963"/>
        <dbReference type="ChEBI" id="CHEBI:90618"/>
        <dbReference type="ChEBI" id="CHEBI:232372"/>
        <dbReference type="ChEBI" id="CHEBI:456215"/>
    </reaction>
</comment>
<keyword evidence="7 9" id="KW-0694">RNA-binding</keyword>
<dbReference type="GO" id="GO:0052837">
    <property type="term" value="P:thiazole biosynthetic process"/>
    <property type="evidence" value="ECO:0007669"/>
    <property type="project" value="TreeGrafter"/>
</dbReference>
<dbReference type="PROSITE" id="PS51165">
    <property type="entry name" value="THUMP"/>
    <property type="match status" value="1"/>
</dbReference>
<dbReference type="InterPro" id="IPR049962">
    <property type="entry name" value="THUMP_ThiI"/>
</dbReference>
<evidence type="ECO:0000313" key="12">
    <source>
        <dbReference type="Proteomes" id="UP001305652"/>
    </source>
</evidence>
<dbReference type="Pfam" id="PF02926">
    <property type="entry name" value="THUMP"/>
    <property type="match status" value="1"/>
</dbReference>
<dbReference type="GO" id="GO:0005829">
    <property type="term" value="C:cytosol"/>
    <property type="evidence" value="ECO:0007669"/>
    <property type="project" value="TreeGrafter"/>
</dbReference>
<dbReference type="InterPro" id="IPR003720">
    <property type="entry name" value="tRNA_STrfase"/>
</dbReference>
<dbReference type="InterPro" id="IPR050102">
    <property type="entry name" value="tRNA_sulfurtransferase_ThiI"/>
</dbReference>
<comment type="pathway">
    <text evidence="9">Cofactor biosynthesis; thiamine diphosphate biosynthesis.</text>
</comment>
<comment type="caution">
    <text evidence="9">Lacks conserved residue(s) required for the propagation of feature annotation.</text>
</comment>
<dbReference type="InterPro" id="IPR049961">
    <property type="entry name" value="ThiI_N"/>
</dbReference>
<dbReference type="RefSeq" id="WP_318620629.1">
    <property type="nucleotide sequence ID" value="NZ_CP137642.1"/>
</dbReference>
<accession>A0AAX4FT70</accession>
<dbReference type="NCBIfam" id="TIGR00342">
    <property type="entry name" value="tRNA uracil 4-sulfurtransferase ThiI"/>
    <property type="match status" value="1"/>
</dbReference>
<dbReference type="SUPFAM" id="SSF52402">
    <property type="entry name" value="Adenine nucleotide alpha hydrolases-like"/>
    <property type="match status" value="1"/>
</dbReference>
<dbReference type="SMART" id="SM00981">
    <property type="entry name" value="THUMP"/>
    <property type="match status" value="1"/>
</dbReference>
<protein>
    <recommendedName>
        <fullName evidence="9">Probable tRNA sulfurtransferase</fullName>
        <ecNumber evidence="9">2.8.1.4</ecNumber>
    </recommendedName>
    <alternativeName>
        <fullName evidence="9">Sulfur carrier protein ThiS sulfurtransferase</fullName>
    </alternativeName>
    <alternativeName>
        <fullName evidence="9">Thiamine biosynthesis protein ThiI</fullName>
    </alternativeName>
    <alternativeName>
        <fullName evidence="9">tRNA 4-thiouridine synthase</fullName>
    </alternativeName>
</protein>
<dbReference type="GO" id="GO:0004810">
    <property type="term" value="F:CCA tRNA nucleotidyltransferase activity"/>
    <property type="evidence" value="ECO:0007669"/>
    <property type="project" value="InterPro"/>
</dbReference>
<evidence type="ECO:0000256" key="2">
    <source>
        <dbReference type="ARBA" id="ARBA00022490"/>
    </source>
</evidence>
<evidence type="ECO:0000256" key="6">
    <source>
        <dbReference type="ARBA" id="ARBA00022840"/>
    </source>
</evidence>
<proteinExistence type="inferred from homology"/>
<keyword evidence="5 9" id="KW-0547">Nucleotide-binding</keyword>
<dbReference type="EC" id="2.8.1.4" evidence="9"/>
<dbReference type="GO" id="GO:0005524">
    <property type="term" value="F:ATP binding"/>
    <property type="evidence" value="ECO:0007669"/>
    <property type="project" value="UniProtKB-UniRule"/>
</dbReference>
<dbReference type="InterPro" id="IPR054173">
    <property type="entry name" value="ThiI_fer"/>
</dbReference>
<reference evidence="11 12" key="1">
    <citation type="submission" date="2023-10" db="EMBL/GenBank/DDBJ databases">
        <title>The complete genome sequence of Methanoculleus receptaculi DSM 18860.</title>
        <authorList>
            <person name="Lai S.-J."/>
            <person name="You Y.-T."/>
            <person name="Chen S.-C."/>
        </authorList>
    </citation>
    <scope>NUCLEOTIDE SEQUENCE [LARGE SCALE GENOMIC DNA]</scope>
    <source>
        <strain evidence="11 12">DSM 18860</strain>
    </source>
</reference>
<dbReference type="GO" id="GO:0140741">
    <property type="term" value="F:tRNA-uracil-4 sulfurtransferase activity"/>
    <property type="evidence" value="ECO:0007669"/>
    <property type="project" value="UniProtKB-EC"/>
</dbReference>
<dbReference type="GO" id="GO:0009228">
    <property type="term" value="P:thiamine biosynthetic process"/>
    <property type="evidence" value="ECO:0007669"/>
    <property type="project" value="UniProtKB-KW"/>
</dbReference>
<name>A0AAX4FT70_9EURY</name>
<keyword evidence="3 9" id="KW-0820">tRNA-binding</keyword>
<dbReference type="Gene3D" id="3.40.50.620">
    <property type="entry name" value="HUPs"/>
    <property type="match status" value="1"/>
</dbReference>
<comment type="catalytic activity">
    <reaction evidence="9">
        <text>[ThiI sulfur-carrier protein]-S-sulfanyl-L-cysteine + a uridine in tRNA + 2 reduced [2Fe-2S]-[ferredoxin] + ATP + H(+) = [ThiI sulfur-carrier protein]-L-cysteine + a 4-thiouridine in tRNA + 2 oxidized [2Fe-2S]-[ferredoxin] + AMP + diphosphate</text>
        <dbReference type="Rhea" id="RHEA:24176"/>
        <dbReference type="Rhea" id="RHEA-COMP:10000"/>
        <dbReference type="Rhea" id="RHEA-COMP:10001"/>
        <dbReference type="Rhea" id="RHEA-COMP:13337"/>
        <dbReference type="Rhea" id="RHEA-COMP:13338"/>
        <dbReference type="Rhea" id="RHEA-COMP:13339"/>
        <dbReference type="Rhea" id="RHEA-COMP:13340"/>
        <dbReference type="ChEBI" id="CHEBI:15378"/>
        <dbReference type="ChEBI" id="CHEBI:29950"/>
        <dbReference type="ChEBI" id="CHEBI:30616"/>
        <dbReference type="ChEBI" id="CHEBI:33019"/>
        <dbReference type="ChEBI" id="CHEBI:33737"/>
        <dbReference type="ChEBI" id="CHEBI:33738"/>
        <dbReference type="ChEBI" id="CHEBI:61963"/>
        <dbReference type="ChEBI" id="CHEBI:65315"/>
        <dbReference type="ChEBI" id="CHEBI:136798"/>
        <dbReference type="ChEBI" id="CHEBI:456215"/>
        <dbReference type="EC" id="2.8.1.4"/>
    </reaction>
</comment>